<dbReference type="STRING" id="190893.BA953_16985"/>
<dbReference type="RefSeq" id="WP_038164812.1">
    <property type="nucleotide sequence ID" value="NZ_CP009265.1"/>
</dbReference>
<evidence type="ECO:0000313" key="1">
    <source>
        <dbReference type="EMBL" id="KJY67594.1"/>
    </source>
</evidence>
<dbReference type="InterPro" id="IPR006175">
    <property type="entry name" value="YjgF/YER057c/UK114"/>
</dbReference>
<dbReference type="KEGG" id="vct:JV59_18745"/>
<sequence length="139" mass="15707">MNIIWSPATVPPPAANYHQCAMIPSGSTRLHIAGQLGINELSEVPESAEDQIVLAWQNVRGVLQANRMDIQDLISVRIYMVNREDLEGYQRAKERIPFDVGALPTTFLFVNGLFDKNWKVEIEAEAAKRFQGSDILRHF</sequence>
<dbReference type="AlphaFoldDB" id="A0A2A2MZ75"/>
<dbReference type="SUPFAM" id="SSF55298">
    <property type="entry name" value="YjgF-like"/>
    <property type="match status" value="1"/>
</dbReference>
<reference evidence="1" key="1">
    <citation type="journal article" date="2015" name="BMC Genomics">
        <title>Genome mining reveals unlocked bioactive potential of marine Gram-negative bacteria.</title>
        <authorList>
            <person name="Machado H."/>
            <person name="Sonnenschein E.C."/>
            <person name="Melchiorsen J."/>
            <person name="Gram L."/>
        </authorList>
    </citation>
    <scope>NUCLEOTIDE SEQUENCE</scope>
    <source>
        <strain evidence="1">S2052</strain>
    </source>
</reference>
<proteinExistence type="predicted"/>
<accession>A0A2A2MZ75</accession>
<dbReference type="InterPro" id="IPR035959">
    <property type="entry name" value="RutC-like_sf"/>
</dbReference>
<dbReference type="GeneID" id="93943249"/>
<comment type="caution">
    <text evidence="1">The sequence shown here is derived from an EMBL/GenBank/DDBJ whole genome shotgun (WGS) entry which is preliminary data.</text>
</comment>
<protein>
    <submittedName>
        <fullName evidence="1">Endoribonuclease L-PSP</fullName>
    </submittedName>
</protein>
<dbReference type="CDD" id="cd00448">
    <property type="entry name" value="YjgF_YER057c_UK114_family"/>
    <property type="match status" value="1"/>
</dbReference>
<dbReference type="Gene3D" id="3.30.1330.40">
    <property type="entry name" value="RutC-like"/>
    <property type="match status" value="1"/>
</dbReference>
<dbReference type="Pfam" id="PF01042">
    <property type="entry name" value="Ribonuc_L-PSP"/>
    <property type="match status" value="1"/>
</dbReference>
<gene>
    <name evidence="1" type="ORF">TW71_21570</name>
</gene>
<dbReference type="EMBL" id="JXXR01000026">
    <property type="protein sequence ID" value="KJY67594.1"/>
    <property type="molecule type" value="Genomic_DNA"/>
</dbReference>
<organism evidence="1">
    <name type="scientific">Vibrio coralliilyticus</name>
    <dbReference type="NCBI Taxonomy" id="190893"/>
    <lineage>
        <taxon>Bacteria</taxon>
        <taxon>Pseudomonadati</taxon>
        <taxon>Pseudomonadota</taxon>
        <taxon>Gammaproteobacteria</taxon>
        <taxon>Vibrionales</taxon>
        <taxon>Vibrionaceae</taxon>
        <taxon>Vibrio</taxon>
    </lineage>
</organism>
<name>A0A2A2MZ75_9VIBR</name>